<dbReference type="AlphaFoldDB" id="A0A5A7Q2X0"/>
<protein>
    <submittedName>
        <fullName evidence="2">Chaperone protein HtpG</fullName>
    </submittedName>
</protein>
<comment type="caution">
    <text evidence="2">The sequence shown here is derived from an EMBL/GenBank/DDBJ whole genome shotgun (WGS) entry which is preliminary data.</text>
</comment>
<feature type="region of interest" description="Disordered" evidence="1">
    <location>
        <begin position="1"/>
        <end position="58"/>
    </location>
</feature>
<dbReference type="EMBL" id="BKCP01005605">
    <property type="protein sequence ID" value="GER39226.1"/>
    <property type="molecule type" value="Genomic_DNA"/>
</dbReference>
<dbReference type="Proteomes" id="UP000325081">
    <property type="component" value="Unassembled WGS sequence"/>
</dbReference>
<evidence type="ECO:0000313" key="3">
    <source>
        <dbReference type="Proteomes" id="UP000325081"/>
    </source>
</evidence>
<organism evidence="2 3">
    <name type="scientific">Striga asiatica</name>
    <name type="common">Asiatic witchweed</name>
    <name type="synonym">Buchnera asiatica</name>
    <dbReference type="NCBI Taxonomy" id="4170"/>
    <lineage>
        <taxon>Eukaryota</taxon>
        <taxon>Viridiplantae</taxon>
        <taxon>Streptophyta</taxon>
        <taxon>Embryophyta</taxon>
        <taxon>Tracheophyta</taxon>
        <taxon>Spermatophyta</taxon>
        <taxon>Magnoliopsida</taxon>
        <taxon>eudicotyledons</taxon>
        <taxon>Gunneridae</taxon>
        <taxon>Pentapetalae</taxon>
        <taxon>asterids</taxon>
        <taxon>lamiids</taxon>
        <taxon>Lamiales</taxon>
        <taxon>Orobanchaceae</taxon>
        <taxon>Buchnereae</taxon>
        <taxon>Striga</taxon>
    </lineage>
</organism>
<name>A0A5A7Q2X0_STRAF</name>
<keyword evidence="3" id="KW-1185">Reference proteome</keyword>
<accession>A0A5A7Q2X0</accession>
<sequence length="121" mass="13103">MGVNDEGPSDPVIQGYVENDKDNTDLVESNPSEGQLEGDSIGENRAEVSTKAGTDSQKDKEAFLESMDLDLIRNQGLDLNELINVPVAQSSVSPSLAKPKKTFTRIARVLNEKSQKCCCSC</sequence>
<evidence type="ECO:0000313" key="2">
    <source>
        <dbReference type="EMBL" id="GER39226.1"/>
    </source>
</evidence>
<evidence type="ECO:0000256" key="1">
    <source>
        <dbReference type="SAM" id="MobiDB-lite"/>
    </source>
</evidence>
<reference evidence="3" key="1">
    <citation type="journal article" date="2019" name="Curr. Biol.">
        <title>Genome Sequence of Striga asiatica Provides Insight into the Evolution of Plant Parasitism.</title>
        <authorList>
            <person name="Yoshida S."/>
            <person name="Kim S."/>
            <person name="Wafula E.K."/>
            <person name="Tanskanen J."/>
            <person name="Kim Y.M."/>
            <person name="Honaas L."/>
            <person name="Yang Z."/>
            <person name="Spallek T."/>
            <person name="Conn C.E."/>
            <person name="Ichihashi Y."/>
            <person name="Cheong K."/>
            <person name="Cui S."/>
            <person name="Der J.P."/>
            <person name="Gundlach H."/>
            <person name="Jiao Y."/>
            <person name="Hori C."/>
            <person name="Ishida J.K."/>
            <person name="Kasahara H."/>
            <person name="Kiba T."/>
            <person name="Kim M.S."/>
            <person name="Koo N."/>
            <person name="Laohavisit A."/>
            <person name="Lee Y.H."/>
            <person name="Lumba S."/>
            <person name="McCourt P."/>
            <person name="Mortimer J.C."/>
            <person name="Mutuku J.M."/>
            <person name="Nomura T."/>
            <person name="Sasaki-Sekimoto Y."/>
            <person name="Seto Y."/>
            <person name="Wang Y."/>
            <person name="Wakatake T."/>
            <person name="Sakakibara H."/>
            <person name="Demura T."/>
            <person name="Yamaguchi S."/>
            <person name="Yoneyama K."/>
            <person name="Manabe R.I."/>
            <person name="Nelson D.C."/>
            <person name="Schulman A.H."/>
            <person name="Timko M.P."/>
            <person name="dePamphilis C.W."/>
            <person name="Choi D."/>
            <person name="Shirasu K."/>
        </authorList>
    </citation>
    <scope>NUCLEOTIDE SEQUENCE [LARGE SCALE GENOMIC DNA]</scope>
    <source>
        <strain evidence="3">cv. UVA1</strain>
    </source>
</reference>
<proteinExistence type="predicted"/>
<gene>
    <name evidence="2" type="ORF">STAS_15826</name>
</gene>